<keyword evidence="1" id="KW-0067">ATP-binding</keyword>
<feature type="domain" description="Diphosphomevalonate decarboxylase-like N-terminal" evidence="3">
    <location>
        <begin position="47"/>
        <end position="187"/>
    </location>
</feature>
<evidence type="ECO:0000256" key="1">
    <source>
        <dbReference type="RuleBase" id="RU363086"/>
    </source>
</evidence>
<feature type="domain" description="Mvd1 C-terminal" evidence="2">
    <location>
        <begin position="202"/>
        <end position="320"/>
    </location>
</feature>
<dbReference type="Gene3D" id="3.30.230.10">
    <property type="match status" value="1"/>
</dbReference>
<keyword evidence="1" id="KW-0153">Cholesterol metabolism</keyword>
<name>A0AAW2H7B6_9NEOP</name>
<dbReference type="GO" id="GO:0006695">
    <property type="term" value="P:cholesterol biosynthetic process"/>
    <property type="evidence" value="ECO:0007669"/>
    <property type="project" value="UniProtKB-KW"/>
</dbReference>
<evidence type="ECO:0000259" key="3">
    <source>
        <dbReference type="Pfam" id="PF22700"/>
    </source>
</evidence>
<dbReference type="AlphaFoldDB" id="A0AAW2H7B6"/>
<dbReference type="GO" id="GO:0004163">
    <property type="term" value="F:diphosphomevalonate decarboxylase activity"/>
    <property type="evidence" value="ECO:0007669"/>
    <property type="project" value="UniProtKB-UniRule"/>
</dbReference>
<comment type="catalytic activity">
    <reaction evidence="1">
        <text>(R)-5-diphosphomevalonate + ATP = isopentenyl diphosphate + ADP + phosphate + CO2</text>
        <dbReference type="Rhea" id="RHEA:23732"/>
        <dbReference type="ChEBI" id="CHEBI:16526"/>
        <dbReference type="ChEBI" id="CHEBI:30616"/>
        <dbReference type="ChEBI" id="CHEBI:43474"/>
        <dbReference type="ChEBI" id="CHEBI:57557"/>
        <dbReference type="ChEBI" id="CHEBI:128769"/>
        <dbReference type="ChEBI" id="CHEBI:456216"/>
        <dbReference type="EC" id="4.1.1.33"/>
    </reaction>
</comment>
<dbReference type="InterPro" id="IPR014721">
    <property type="entry name" value="Ribsml_uS5_D2-typ_fold_subgr"/>
</dbReference>
<comment type="pathway">
    <text evidence="1">Steroid biosynthesis; cholesterol biosynthesis.</text>
</comment>
<dbReference type="InterPro" id="IPR036554">
    <property type="entry name" value="GHMP_kinase_C_sf"/>
</dbReference>
<protein>
    <recommendedName>
        <fullName evidence="1">Diphosphomevalonate decarboxylase</fullName>
        <ecNumber evidence="1">4.1.1.33</ecNumber>
    </recommendedName>
</protein>
<keyword evidence="1" id="KW-0456">Lyase</keyword>
<organism evidence="4">
    <name type="scientific">Menopon gallinae</name>
    <name type="common">poultry shaft louse</name>
    <dbReference type="NCBI Taxonomy" id="328185"/>
    <lineage>
        <taxon>Eukaryota</taxon>
        <taxon>Metazoa</taxon>
        <taxon>Ecdysozoa</taxon>
        <taxon>Arthropoda</taxon>
        <taxon>Hexapoda</taxon>
        <taxon>Insecta</taxon>
        <taxon>Pterygota</taxon>
        <taxon>Neoptera</taxon>
        <taxon>Paraneoptera</taxon>
        <taxon>Psocodea</taxon>
        <taxon>Troctomorpha</taxon>
        <taxon>Phthiraptera</taxon>
        <taxon>Amblycera</taxon>
        <taxon>Menoponidae</taxon>
        <taxon>Menopon</taxon>
    </lineage>
</organism>
<comment type="similarity">
    <text evidence="1">Belongs to the diphosphomevalonate decarboxylase family.</text>
</comment>
<dbReference type="PANTHER" id="PTHR10977">
    <property type="entry name" value="DIPHOSPHOMEVALONATE DECARBOXYLASE"/>
    <property type="match status" value="1"/>
</dbReference>
<gene>
    <name evidence="4" type="ORF">PYX00_011388</name>
</gene>
<dbReference type="InterPro" id="IPR029765">
    <property type="entry name" value="Mev_diP_decarb"/>
</dbReference>
<dbReference type="InterPro" id="IPR041431">
    <property type="entry name" value="Mvd1_C"/>
</dbReference>
<dbReference type="NCBIfam" id="TIGR01240">
    <property type="entry name" value="mevDPdecarb"/>
    <property type="match status" value="1"/>
</dbReference>
<keyword evidence="1" id="KW-0752">Steroid biosynthesis</keyword>
<dbReference type="InterPro" id="IPR020568">
    <property type="entry name" value="Ribosomal_Su5_D2-typ_SF"/>
</dbReference>
<dbReference type="GO" id="GO:0019287">
    <property type="term" value="P:isopentenyl diphosphate biosynthetic process, mevalonate pathway"/>
    <property type="evidence" value="ECO:0007669"/>
    <property type="project" value="UniProtKB-UniRule"/>
</dbReference>
<sequence>MAGSTAAGQVHVPALPQMQAAALCPAKHSETSDVQGMLMKKGGTGVSHPNIALVKYWGKKDAESNTALNASISITVDKLTTTTRVYESSADEMFINGVKTQMSSRHAAVLSAFRQKAGYSGCLRVVSENSFPHSCGLASSASGFAALVLALDDFFSLCLCKAELSEFARIGSGSASRSIFSGIAIYEGRRARKLCDWEELRVFVVVVESNAKSVGSTLGMTRTARTSSLFQERLRNIGRKVERAVGYVQERNFEALALLAMRESNEMHAVCLDSWPPIMYLNDESFRVIDLCLKYNEDGVRVAYTFDAGPNAFILTLDSSLLIQRCLNKGDGSSVSKDKIVKILPPIEGSARADSARPFPFGHPAWI</sequence>
<dbReference type="SUPFAM" id="SSF55060">
    <property type="entry name" value="GHMP Kinase, C-terminal domain"/>
    <property type="match status" value="1"/>
</dbReference>
<dbReference type="GO" id="GO:0005524">
    <property type="term" value="F:ATP binding"/>
    <property type="evidence" value="ECO:0007669"/>
    <property type="project" value="UniProtKB-KW"/>
</dbReference>
<proteinExistence type="inferred from homology"/>
<keyword evidence="1" id="KW-0152">Cholesterol biosynthesis</keyword>
<reference evidence="4" key="1">
    <citation type="journal article" date="2024" name="Gigascience">
        <title>Chromosome-level genome of the poultry shaft louse Menopon gallinae provides insight into the host-switching and adaptive evolution of parasitic lice.</title>
        <authorList>
            <person name="Xu Y."/>
            <person name="Ma L."/>
            <person name="Liu S."/>
            <person name="Liang Y."/>
            <person name="Liu Q."/>
            <person name="He Z."/>
            <person name="Tian L."/>
            <person name="Duan Y."/>
            <person name="Cai W."/>
            <person name="Li H."/>
            <person name="Song F."/>
        </authorList>
    </citation>
    <scope>NUCLEOTIDE SEQUENCE</scope>
    <source>
        <strain evidence="4">Cailab_2023a</strain>
    </source>
</reference>
<dbReference type="EC" id="4.1.1.33" evidence="1"/>
<dbReference type="GO" id="GO:0005829">
    <property type="term" value="C:cytosol"/>
    <property type="evidence" value="ECO:0007669"/>
    <property type="project" value="InterPro"/>
</dbReference>
<dbReference type="SUPFAM" id="SSF54211">
    <property type="entry name" value="Ribosomal protein S5 domain 2-like"/>
    <property type="match status" value="1"/>
</dbReference>
<dbReference type="InterPro" id="IPR053859">
    <property type="entry name" value="MVD-like_N"/>
</dbReference>
<keyword evidence="1" id="KW-0753">Steroid metabolism</keyword>
<dbReference type="EMBL" id="JARGDH010000006">
    <property type="protein sequence ID" value="KAL0265674.1"/>
    <property type="molecule type" value="Genomic_DNA"/>
</dbReference>
<keyword evidence="1" id="KW-0443">Lipid metabolism</keyword>
<dbReference type="Pfam" id="PF22700">
    <property type="entry name" value="MVD-like_N"/>
    <property type="match status" value="1"/>
</dbReference>
<keyword evidence="1" id="KW-0444">Lipid biosynthesis</keyword>
<dbReference type="Gene3D" id="3.30.70.890">
    <property type="entry name" value="GHMP kinase, C-terminal domain"/>
    <property type="match status" value="1"/>
</dbReference>
<comment type="function">
    <text evidence="1">Catalyzes the ATP dependent decarboxylation of (R)-5-diphosphomevalonate to form isopentenyl diphosphate (IPP). Functions in the mevalonate (MVA) pathway leading to isopentenyl diphosphate (IPP), a key precursor for the biosynthesis of isoprenoids and sterol synthesis.</text>
</comment>
<accession>A0AAW2H7B6</accession>
<keyword evidence="1" id="KW-0547">Nucleotide-binding</keyword>
<dbReference type="PANTHER" id="PTHR10977:SF3">
    <property type="entry name" value="DIPHOSPHOMEVALONATE DECARBOXYLASE"/>
    <property type="match status" value="1"/>
</dbReference>
<evidence type="ECO:0000259" key="2">
    <source>
        <dbReference type="Pfam" id="PF18376"/>
    </source>
</evidence>
<keyword evidence="1" id="KW-1207">Sterol metabolism</keyword>
<comment type="caution">
    <text evidence="4">The sequence shown here is derived from an EMBL/GenBank/DDBJ whole genome shotgun (WGS) entry which is preliminary data.</text>
</comment>
<dbReference type="Pfam" id="PF18376">
    <property type="entry name" value="MDD_C"/>
    <property type="match status" value="1"/>
</dbReference>
<keyword evidence="1" id="KW-0756">Sterol biosynthesis</keyword>
<evidence type="ECO:0000313" key="4">
    <source>
        <dbReference type="EMBL" id="KAL0265674.1"/>
    </source>
</evidence>